<reference evidence="3 5" key="1">
    <citation type="submission" date="2018-06" db="EMBL/GenBank/DDBJ databases">
        <authorList>
            <consortium name="Pathogen Informatics"/>
            <person name="Doyle S."/>
        </authorList>
    </citation>
    <scope>NUCLEOTIDE SEQUENCE [LARGE SCALE GENOMIC DNA]</scope>
    <source>
        <strain evidence="3 5">NCTC10597</strain>
    </source>
</reference>
<keyword evidence="1" id="KW-0732">Signal</keyword>
<evidence type="ECO:0000313" key="5">
    <source>
        <dbReference type="Proteomes" id="UP000254330"/>
    </source>
</evidence>
<dbReference type="Gene3D" id="3.10.350.10">
    <property type="entry name" value="LysM domain"/>
    <property type="match status" value="1"/>
</dbReference>
<evidence type="ECO:0000313" key="4">
    <source>
        <dbReference type="EMBL" id="TDR39037.1"/>
    </source>
</evidence>
<organism evidence="3 5">
    <name type="scientific">Kurthia zopfii</name>
    <dbReference type="NCBI Taxonomy" id="1650"/>
    <lineage>
        <taxon>Bacteria</taxon>
        <taxon>Bacillati</taxon>
        <taxon>Bacillota</taxon>
        <taxon>Bacilli</taxon>
        <taxon>Bacillales</taxon>
        <taxon>Caryophanaceae</taxon>
        <taxon>Kurthia</taxon>
    </lineage>
</organism>
<feature type="signal peptide" evidence="1">
    <location>
        <begin position="1"/>
        <end position="20"/>
    </location>
</feature>
<dbReference type="Proteomes" id="UP000254330">
    <property type="component" value="Unassembled WGS sequence"/>
</dbReference>
<dbReference type="AlphaFoldDB" id="A0A8B4QA22"/>
<keyword evidence="6" id="KW-1185">Reference proteome</keyword>
<feature type="chain" id="PRO_5038468858" evidence="1">
    <location>
        <begin position="21"/>
        <end position="227"/>
    </location>
</feature>
<dbReference type="EC" id="3.4.-.-" evidence="3"/>
<dbReference type="InterPro" id="IPR036779">
    <property type="entry name" value="LysM_dom_sf"/>
</dbReference>
<dbReference type="OrthoDB" id="9813368at2"/>
<dbReference type="PROSITE" id="PS51782">
    <property type="entry name" value="LYSM"/>
    <property type="match status" value="1"/>
</dbReference>
<dbReference type="Pfam" id="PF01476">
    <property type="entry name" value="LysM"/>
    <property type="match status" value="1"/>
</dbReference>
<feature type="domain" description="LysM" evidence="2">
    <location>
        <begin position="26"/>
        <end position="69"/>
    </location>
</feature>
<dbReference type="Proteomes" id="UP000294641">
    <property type="component" value="Unassembled WGS sequence"/>
</dbReference>
<dbReference type="SMART" id="SM00257">
    <property type="entry name" value="LysM"/>
    <property type="match status" value="1"/>
</dbReference>
<evidence type="ECO:0000256" key="1">
    <source>
        <dbReference type="SAM" id="SignalP"/>
    </source>
</evidence>
<reference evidence="4 6" key="2">
    <citation type="submission" date="2019-03" db="EMBL/GenBank/DDBJ databases">
        <title>Genomic Encyclopedia of Type Strains, Phase IV (KMG-IV): sequencing the most valuable type-strain genomes for metagenomic binning, comparative biology and taxonomic classification.</title>
        <authorList>
            <person name="Goeker M."/>
        </authorList>
    </citation>
    <scope>NUCLEOTIDE SEQUENCE [LARGE SCALE GENOMIC DNA]</scope>
    <source>
        <strain evidence="4 6">DSM 20580</strain>
    </source>
</reference>
<dbReference type="SUPFAM" id="SSF54106">
    <property type="entry name" value="LysM domain"/>
    <property type="match status" value="1"/>
</dbReference>
<dbReference type="EMBL" id="SNZG01000013">
    <property type="protein sequence ID" value="TDR39037.1"/>
    <property type="molecule type" value="Genomic_DNA"/>
</dbReference>
<dbReference type="CDD" id="cd00118">
    <property type="entry name" value="LysM"/>
    <property type="match status" value="1"/>
</dbReference>
<sequence>MKNQLIAITGAVALSTVAFAGSASAKEVKIQSGDTLSKLAATHGTTVSNLKQLNGLSTDLIYAGELLEVGGNGVAPVQQKPVYQAPVKQVQTQTTYKAPAPVQQKQAAPVQKAAPVQQAPTYKAPVKQAPVKQQPVYKAPVKKASTSSNYQGSSSSAKSWIAHKESTNNYNARSATGKYVGKYQLDRSYLKGDYSPANQERVADKYVKDRYGSWNNAKAAWQQKGWY</sequence>
<evidence type="ECO:0000313" key="3">
    <source>
        <dbReference type="EMBL" id="STX09573.1"/>
    </source>
</evidence>
<name>A0A8B4QA22_9BACL</name>
<dbReference type="EMBL" id="UGNP01000001">
    <property type="protein sequence ID" value="STX09573.1"/>
    <property type="molecule type" value="Genomic_DNA"/>
</dbReference>
<accession>A0A8B4QA22</accession>
<evidence type="ECO:0000313" key="6">
    <source>
        <dbReference type="Proteomes" id="UP000294641"/>
    </source>
</evidence>
<protein>
    <submittedName>
        <fullName evidence="4">LysM domain-containing protein</fullName>
    </submittedName>
    <submittedName>
        <fullName evidence="3">Probable peptidoglycan endopeptidase LytE</fullName>
        <ecNumber evidence="3">3.4.-.-</ecNumber>
    </submittedName>
</protein>
<dbReference type="InterPro" id="IPR018392">
    <property type="entry name" value="LysM"/>
</dbReference>
<comment type="caution">
    <text evidence="3">The sequence shown here is derived from an EMBL/GenBank/DDBJ whole genome shotgun (WGS) entry which is preliminary data.</text>
</comment>
<evidence type="ECO:0000259" key="2">
    <source>
        <dbReference type="PROSITE" id="PS51782"/>
    </source>
</evidence>
<keyword evidence="3" id="KW-0378">Hydrolase</keyword>
<dbReference type="RefSeq" id="WP_109349446.1">
    <property type="nucleotide sequence ID" value="NZ_QFVS01000013.1"/>
</dbReference>
<gene>
    <name evidence="3" type="primary">lytE_3</name>
    <name evidence="4" type="ORF">DFR61_11333</name>
    <name evidence="3" type="ORF">NCTC10597_01260</name>
</gene>
<dbReference type="GO" id="GO:0016787">
    <property type="term" value="F:hydrolase activity"/>
    <property type="evidence" value="ECO:0007669"/>
    <property type="project" value="UniProtKB-KW"/>
</dbReference>
<proteinExistence type="predicted"/>